<dbReference type="CDD" id="cd22268">
    <property type="entry name" value="DPBB_RlpA-like"/>
    <property type="match status" value="1"/>
</dbReference>
<comment type="similarity">
    <text evidence="4 5">Belongs to the RlpA family.</text>
</comment>
<feature type="domain" description="SPOR" evidence="6">
    <location>
        <begin position="192"/>
        <end position="269"/>
    </location>
</feature>
<dbReference type="GO" id="GO:0000270">
    <property type="term" value="P:peptidoglycan metabolic process"/>
    <property type="evidence" value="ECO:0007669"/>
    <property type="project" value="UniProtKB-UniRule"/>
</dbReference>
<evidence type="ECO:0000256" key="1">
    <source>
        <dbReference type="ARBA" id="ARBA00022729"/>
    </source>
</evidence>
<dbReference type="InterPro" id="IPR036908">
    <property type="entry name" value="RlpA-like_sf"/>
</dbReference>
<dbReference type="Gene3D" id="2.40.40.10">
    <property type="entry name" value="RlpA-like domain"/>
    <property type="match status" value="1"/>
</dbReference>
<protein>
    <recommendedName>
        <fullName evidence="4">Probable endolytic peptidoglycan transglycosylase RlpA</fullName>
        <ecNumber evidence="4">4.2.2.-</ecNumber>
    </recommendedName>
</protein>
<name>A0A2U8FFW3_9HELI</name>
<accession>A0A2U8FFW3</accession>
<keyword evidence="4" id="KW-0564">Palmitate</keyword>
<comment type="function">
    <text evidence="4">Lytic transglycosylase with a strong preference for naked glycan strands that lack stem peptides.</text>
</comment>
<dbReference type="InterPro" id="IPR007730">
    <property type="entry name" value="SPOR-like_dom"/>
</dbReference>
<dbReference type="OrthoDB" id="9779128at2"/>
<dbReference type="Gene3D" id="3.30.70.1070">
    <property type="entry name" value="Sporulation related repeat"/>
    <property type="match status" value="1"/>
</dbReference>
<dbReference type="GO" id="GO:0071555">
    <property type="term" value="P:cell wall organization"/>
    <property type="evidence" value="ECO:0007669"/>
    <property type="project" value="UniProtKB-KW"/>
</dbReference>
<evidence type="ECO:0000256" key="4">
    <source>
        <dbReference type="HAMAP-Rule" id="MF_02071"/>
    </source>
</evidence>
<dbReference type="EC" id="4.2.2.-" evidence="4"/>
<evidence type="ECO:0000256" key="5">
    <source>
        <dbReference type="RuleBase" id="RU003495"/>
    </source>
</evidence>
<dbReference type="GO" id="GO:0042834">
    <property type="term" value="F:peptidoglycan binding"/>
    <property type="evidence" value="ECO:0007669"/>
    <property type="project" value="InterPro"/>
</dbReference>
<evidence type="ECO:0000256" key="2">
    <source>
        <dbReference type="ARBA" id="ARBA00023239"/>
    </source>
</evidence>
<dbReference type="KEGG" id="had:CDV25_09260"/>
<comment type="subcellular location">
    <subcellularLocation>
        <location evidence="4">Cell membrane</location>
        <topology evidence="4">Lipid-anchor</topology>
    </subcellularLocation>
</comment>
<dbReference type="EMBL" id="CP021886">
    <property type="protein sequence ID" value="AWI34928.1"/>
    <property type="molecule type" value="Genomic_DNA"/>
</dbReference>
<dbReference type="PANTHER" id="PTHR34183:SF1">
    <property type="entry name" value="ENDOLYTIC PEPTIDOGLYCAN TRANSGLYCOSYLASE RLPA"/>
    <property type="match status" value="1"/>
</dbReference>
<dbReference type="PANTHER" id="PTHR34183">
    <property type="entry name" value="ENDOLYTIC PEPTIDOGLYCAN TRANSGLYCOSYLASE RLPA"/>
    <property type="match status" value="1"/>
</dbReference>
<dbReference type="InterPro" id="IPR034718">
    <property type="entry name" value="RlpA"/>
</dbReference>
<proteinExistence type="inferred from homology"/>
<dbReference type="InterPro" id="IPR012997">
    <property type="entry name" value="RplA"/>
</dbReference>
<keyword evidence="3 4" id="KW-0961">Cell wall biogenesis/degradation</keyword>
<dbReference type="Proteomes" id="UP000244890">
    <property type="component" value="Chromosome"/>
</dbReference>
<keyword evidence="4" id="KW-0472">Membrane</keyword>
<keyword evidence="1" id="KW-0732">Signal</keyword>
<reference evidence="7 8" key="1">
    <citation type="submission" date="2017-06" db="EMBL/GenBank/DDBJ databases">
        <title>Complete genome of Helicobacter apodemus.</title>
        <authorList>
            <person name="Cho S."/>
        </authorList>
    </citation>
    <scope>NUCLEOTIDE SEQUENCE [LARGE SCALE GENOMIC DNA]</scope>
    <source>
        <strain evidence="8">SNUVETPUB-15-01</strain>
    </source>
</reference>
<dbReference type="SUPFAM" id="SSF50685">
    <property type="entry name" value="Barwin-like endoglucanases"/>
    <property type="match status" value="1"/>
</dbReference>
<organism evidence="7 8">
    <name type="scientific">Helicobacter apodemus</name>
    <dbReference type="NCBI Taxonomy" id="135569"/>
    <lineage>
        <taxon>Bacteria</taxon>
        <taxon>Pseudomonadati</taxon>
        <taxon>Campylobacterota</taxon>
        <taxon>Epsilonproteobacteria</taxon>
        <taxon>Campylobacterales</taxon>
        <taxon>Helicobacteraceae</taxon>
        <taxon>Helicobacter</taxon>
    </lineage>
</organism>
<keyword evidence="2 4" id="KW-0456">Lyase</keyword>
<evidence type="ECO:0000256" key="3">
    <source>
        <dbReference type="ARBA" id="ARBA00023316"/>
    </source>
</evidence>
<dbReference type="InterPro" id="IPR009009">
    <property type="entry name" value="RlpA-like_DPBB"/>
</dbReference>
<dbReference type="InterPro" id="IPR036680">
    <property type="entry name" value="SPOR-like_sf"/>
</dbReference>
<dbReference type="AlphaFoldDB" id="A0A2U8FFW3"/>
<dbReference type="Pfam" id="PF05036">
    <property type="entry name" value="SPOR"/>
    <property type="match status" value="1"/>
</dbReference>
<gene>
    <name evidence="4" type="primary">rlpA</name>
    <name evidence="7" type="ORF">CDV25_09260</name>
</gene>
<evidence type="ECO:0000313" key="8">
    <source>
        <dbReference type="Proteomes" id="UP000244890"/>
    </source>
</evidence>
<evidence type="ECO:0000259" key="6">
    <source>
        <dbReference type="PROSITE" id="PS51724"/>
    </source>
</evidence>
<keyword evidence="4 7" id="KW-0449">Lipoprotein</keyword>
<keyword evidence="4" id="KW-1003">Cell membrane</keyword>
<dbReference type="GO" id="GO:0008932">
    <property type="term" value="F:lytic endotransglycosylase activity"/>
    <property type="evidence" value="ECO:0007669"/>
    <property type="project" value="UniProtKB-UniRule"/>
</dbReference>
<dbReference type="PROSITE" id="PS51257">
    <property type="entry name" value="PROKAR_LIPOPROTEIN"/>
    <property type="match status" value="1"/>
</dbReference>
<dbReference type="SUPFAM" id="SSF110997">
    <property type="entry name" value="Sporulation related repeat"/>
    <property type="match status" value="1"/>
</dbReference>
<dbReference type="NCBIfam" id="TIGR00413">
    <property type="entry name" value="rlpA"/>
    <property type="match status" value="1"/>
</dbReference>
<evidence type="ECO:0000313" key="7">
    <source>
        <dbReference type="EMBL" id="AWI34928.1"/>
    </source>
</evidence>
<dbReference type="GO" id="GO:0005886">
    <property type="term" value="C:plasma membrane"/>
    <property type="evidence" value="ECO:0007669"/>
    <property type="project" value="UniProtKB-SubCell"/>
</dbReference>
<dbReference type="RefSeq" id="WP_108911693.1">
    <property type="nucleotide sequence ID" value="NZ_CP021886.1"/>
</dbReference>
<sequence length="269" mass="29983">MNKPHYFLFVFISVIFISCSYKSTSYTPGITPPNYGSMNNSHQVHKATMRPYQINGKWYYPTTVALGESYDGIASWYGPNFHGKKTSNGETYSMYAHTAAHKTLPMNTIVRVTNKENGKSTIVRINDRGPFVAGRIIDLSNSAAKDIDMVKKGTARVKVEVIGFNGAISNSIPLTKNVLAQSEYKVAQTQTSMQLSKFLVQIGAFRNKEGAIRFQRTHASSHGYKAIIKEYMLDGTPIYRVMLSGFQSENEARDFIASQKISGAFITTE</sequence>
<dbReference type="HAMAP" id="MF_02071">
    <property type="entry name" value="RlpA"/>
    <property type="match status" value="1"/>
</dbReference>
<dbReference type="PROSITE" id="PS51724">
    <property type="entry name" value="SPOR"/>
    <property type="match status" value="1"/>
</dbReference>
<dbReference type="Pfam" id="PF03330">
    <property type="entry name" value="DPBB_1"/>
    <property type="match status" value="1"/>
</dbReference>